<dbReference type="EMBL" id="NSKD01000003">
    <property type="protein sequence ID" value="PAU80585.1"/>
    <property type="molecule type" value="Genomic_DNA"/>
</dbReference>
<dbReference type="InterPro" id="IPR029069">
    <property type="entry name" value="HotDog_dom_sf"/>
</dbReference>
<dbReference type="GO" id="GO:0047617">
    <property type="term" value="F:fatty acyl-CoA hydrolase activity"/>
    <property type="evidence" value="ECO:0007669"/>
    <property type="project" value="TreeGrafter"/>
</dbReference>
<dbReference type="PIRSF" id="PIRSF003230">
    <property type="entry name" value="YbgC"/>
    <property type="match status" value="1"/>
</dbReference>
<dbReference type="Gene3D" id="3.10.129.10">
    <property type="entry name" value="Hotdog Thioesterase"/>
    <property type="match status" value="1"/>
</dbReference>
<dbReference type="CDD" id="cd00586">
    <property type="entry name" value="4HBT"/>
    <property type="match status" value="1"/>
</dbReference>
<keyword evidence="4" id="KW-1185">Reference proteome</keyword>
<dbReference type="NCBIfam" id="TIGR02799">
    <property type="entry name" value="thio_ybgC"/>
    <property type="match status" value="1"/>
</dbReference>
<dbReference type="AlphaFoldDB" id="A0A2A2F7L5"/>
<comment type="caution">
    <text evidence="3">The sequence shown here is derived from an EMBL/GenBank/DDBJ whole genome shotgun (WGS) entry which is preliminary data.</text>
</comment>
<proteinExistence type="inferred from homology"/>
<dbReference type="FunFam" id="3.10.129.10:FF:000004">
    <property type="entry name" value="Tol-pal system-associated acyl-CoA thioesterase"/>
    <property type="match status" value="1"/>
</dbReference>
<reference evidence="3 4" key="1">
    <citation type="submission" date="2017-08" db="EMBL/GenBank/DDBJ databases">
        <title>Halovibrio sewagensis sp. nov., isolated from wastewater of high salinity.</title>
        <authorList>
            <person name="Dong X."/>
            <person name="Zhang G."/>
        </authorList>
    </citation>
    <scope>NUCLEOTIDE SEQUENCE [LARGE SCALE GENOMIC DNA]</scope>
    <source>
        <strain evidence="3 4">YL5-2</strain>
    </source>
</reference>
<evidence type="ECO:0000256" key="2">
    <source>
        <dbReference type="ARBA" id="ARBA00022801"/>
    </source>
</evidence>
<dbReference type="Pfam" id="PF13279">
    <property type="entry name" value="4HBT_2"/>
    <property type="match status" value="1"/>
</dbReference>
<sequence length="141" mass="16012">MSGFRWPVRIYVEDTDAGGIVFYANYLKYFERARTEWVRSEGVALRGRLESEGVAFVVHSLNVQYHQPAFLDDELMVSADLIAGTRTAMTFRQQAHRKADDALLVDGEVKVACVQLPSGRPRRMPEDIQALVNRTLQPNNE</sequence>
<dbReference type="PANTHER" id="PTHR31793:SF37">
    <property type="entry name" value="ACYL-COA THIOESTER HYDROLASE YBGC"/>
    <property type="match status" value="1"/>
</dbReference>
<dbReference type="PANTHER" id="PTHR31793">
    <property type="entry name" value="4-HYDROXYBENZOYL-COA THIOESTERASE FAMILY MEMBER"/>
    <property type="match status" value="1"/>
</dbReference>
<dbReference type="OrthoDB" id="9808429at2"/>
<dbReference type="InterPro" id="IPR006684">
    <property type="entry name" value="YbgC/YbaW"/>
</dbReference>
<keyword evidence="2" id="KW-0378">Hydrolase</keyword>
<evidence type="ECO:0000313" key="3">
    <source>
        <dbReference type="EMBL" id="PAU80585.1"/>
    </source>
</evidence>
<name>A0A2A2F7L5_9GAMM</name>
<dbReference type="InterPro" id="IPR050563">
    <property type="entry name" value="4-hydroxybenzoyl-CoA_TE"/>
</dbReference>
<evidence type="ECO:0000256" key="1">
    <source>
        <dbReference type="ARBA" id="ARBA00005953"/>
    </source>
</evidence>
<evidence type="ECO:0000313" key="4">
    <source>
        <dbReference type="Proteomes" id="UP000218896"/>
    </source>
</evidence>
<dbReference type="InterPro" id="IPR014166">
    <property type="entry name" value="Tol-Pal_acyl-CoA_thioesterase"/>
</dbReference>
<comment type="similarity">
    <text evidence="1">Belongs to the 4-hydroxybenzoyl-CoA thioesterase family.</text>
</comment>
<dbReference type="RefSeq" id="WP_095617421.1">
    <property type="nucleotide sequence ID" value="NZ_NSKD01000003.1"/>
</dbReference>
<dbReference type="NCBIfam" id="TIGR00051">
    <property type="entry name" value="YbgC/FadM family acyl-CoA thioesterase"/>
    <property type="match status" value="1"/>
</dbReference>
<accession>A0A2A2F7L5</accession>
<protein>
    <submittedName>
        <fullName evidence="3">Tol-pal system-associated acyl-CoA thioesterase</fullName>
    </submittedName>
</protein>
<dbReference type="SUPFAM" id="SSF54637">
    <property type="entry name" value="Thioesterase/thiol ester dehydrase-isomerase"/>
    <property type="match status" value="1"/>
</dbReference>
<dbReference type="Proteomes" id="UP000218896">
    <property type="component" value="Unassembled WGS sequence"/>
</dbReference>
<organism evidence="3 4">
    <name type="scientific">Halovibrio salipaludis</name>
    <dbReference type="NCBI Taxonomy" id="2032626"/>
    <lineage>
        <taxon>Bacteria</taxon>
        <taxon>Pseudomonadati</taxon>
        <taxon>Pseudomonadota</taxon>
        <taxon>Gammaproteobacteria</taxon>
        <taxon>Oceanospirillales</taxon>
        <taxon>Halomonadaceae</taxon>
        <taxon>Halovibrio</taxon>
    </lineage>
</organism>
<gene>
    <name evidence="3" type="primary">ybgC</name>
    <name evidence="3" type="ORF">CK501_09175</name>
</gene>